<accession>A0A0B7FZQ2</accession>
<reference evidence="1 2" key="1">
    <citation type="submission" date="2014-11" db="EMBL/GenBank/DDBJ databases">
        <authorList>
            <person name="Wibberg Daniel"/>
        </authorList>
    </citation>
    <scope>NUCLEOTIDE SEQUENCE [LARGE SCALE GENOMIC DNA]</scope>
    <source>
        <strain evidence="1">Rhizoctonia solani AG1-IB 7/3/14</strain>
    </source>
</reference>
<dbReference type="Proteomes" id="UP000059188">
    <property type="component" value="Unassembled WGS sequence"/>
</dbReference>
<dbReference type="AlphaFoldDB" id="A0A0B7FZQ2"/>
<keyword evidence="2" id="KW-1185">Reference proteome</keyword>
<proteinExistence type="predicted"/>
<sequence>MSHLGQSLTKVIRRWPQDPLQSPTQLKSILEVLANSPGLTPRAVGAAQALYEDVAKKQYMLSEKMLHPRSSVQHYEKLVQSVHKSAQGIERSWWQRFFNTG</sequence>
<dbReference type="Pfam" id="PF20180">
    <property type="entry name" value="UQCC2_CBP6"/>
    <property type="match status" value="1"/>
</dbReference>
<protein>
    <submittedName>
        <fullName evidence="1">Uncharacterized protein</fullName>
    </submittedName>
</protein>
<organism evidence="1 2">
    <name type="scientific">Thanatephorus cucumeris (strain AG1-IB / isolate 7/3/14)</name>
    <name type="common">Lettuce bottom rot fungus</name>
    <name type="synonym">Rhizoctonia solani</name>
    <dbReference type="NCBI Taxonomy" id="1108050"/>
    <lineage>
        <taxon>Eukaryota</taxon>
        <taxon>Fungi</taxon>
        <taxon>Dikarya</taxon>
        <taxon>Basidiomycota</taxon>
        <taxon>Agaricomycotina</taxon>
        <taxon>Agaricomycetes</taxon>
        <taxon>Cantharellales</taxon>
        <taxon>Ceratobasidiaceae</taxon>
        <taxon>Rhizoctonia</taxon>
        <taxon>Rhizoctonia solani AG-1</taxon>
    </lineage>
</organism>
<evidence type="ECO:0000313" key="1">
    <source>
        <dbReference type="EMBL" id="CEL61743.1"/>
    </source>
</evidence>
<dbReference type="EMBL" id="LN679105">
    <property type="protein sequence ID" value="CEL61743.1"/>
    <property type="molecule type" value="Genomic_DNA"/>
</dbReference>
<evidence type="ECO:0000313" key="2">
    <source>
        <dbReference type="Proteomes" id="UP000059188"/>
    </source>
</evidence>
<dbReference type="STRING" id="1108050.A0A0B7FZQ2"/>
<dbReference type="OrthoDB" id="2107880at2759"/>
<name>A0A0B7FZQ2_THACB</name>
<gene>
    <name evidence="1" type="ORF">RSOLAG1IB_04493</name>
</gene>